<name>A0A6V8QEF9_9ACTN</name>
<comment type="caution">
    <text evidence="2">The sequence shown here is derived from an EMBL/GenBank/DDBJ whole genome shotgun (WGS) entry which is preliminary data.</text>
</comment>
<organism evidence="2 3">
    <name type="scientific">Candidatus Hakubella thermalkaliphila</name>
    <dbReference type="NCBI Taxonomy" id="2754717"/>
    <lineage>
        <taxon>Bacteria</taxon>
        <taxon>Bacillati</taxon>
        <taxon>Actinomycetota</taxon>
        <taxon>Actinomycetota incertae sedis</taxon>
        <taxon>Candidatus Hakubellales</taxon>
        <taxon>Candidatus Hakubellaceae</taxon>
        <taxon>Candidatus Hakubella</taxon>
    </lineage>
</organism>
<evidence type="ECO:0000313" key="3">
    <source>
        <dbReference type="Proteomes" id="UP000580051"/>
    </source>
</evidence>
<reference evidence="2 3" key="1">
    <citation type="journal article" date="2020" name="Front. Microbiol.">
        <title>Single-cell genomics of novel Actinobacteria with the Wood-Ljungdahl pathway discovered in a serpentinizing system.</title>
        <authorList>
            <person name="Merino N."/>
            <person name="Kawai M."/>
            <person name="Boyd E.S."/>
            <person name="Colman D.R."/>
            <person name="McGlynn S.E."/>
            <person name="Nealson K.H."/>
            <person name="Kurokawa K."/>
            <person name="Hongoh Y."/>
        </authorList>
    </citation>
    <scope>NUCLEOTIDE SEQUENCE [LARGE SCALE GENOMIC DNA]</scope>
    <source>
        <strain evidence="2 3">S06</strain>
    </source>
</reference>
<dbReference type="InterPro" id="IPR054787">
    <property type="entry name" value="TrlF_ATPase"/>
</dbReference>
<dbReference type="EMBL" id="BLRV01000005">
    <property type="protein sequence ID" value="GFP20868.1"/>
    <property type="molecule type" value="Genomic_DNA"/>
</dbReference>
<gene>
    <name evidence="2" type="ORF">HKBW3S06_00095</name>
</gene>
<dbReference type="CDD" id="cd07432">
    <property type="entry name" value="PHP_HisPPase"/>
    <property type="match status" value="1"/>
</dbReference>
<evidence type="ECO:0008006" key="4">
    <source>
        <dbReference type="Google" id="ProtNLM"/>
    </source>
</evidence>
<keyword evidence="1" id="KW-0175">Coiled coil</keyword>
<dbReference type="AlphaFoldDB" id="A0A6V8QEF9"/>
<dbReference type="Gene3D" id="3.20.20.140">
    <property type="entry name" value="Metal-dependent hydrolases"/>
    <property type="match status" value="1"/>
</dbReference>
<evidence type="ECO:0000313" key="2">
    <source>
        <dbReference type="EMBL" id="GFP20868.1"/>
    </source>
</evidence>
<dbReference type="SUPFAM" id="SSF52540">
    <property type="entry name" value="P-loop containing nucleoside triphosphate hydrolases"/>
    <property type="match status" value="1"/>
</dbReference>
<sequence>MFTEFVQRVDEKLEDTAFFRKVDLHVHSYESHDFPKASDKAERARPVEESDHCNNVDIFLSQLLEESKEKKLKVVAITDHHKSRVACELAAKTQDQVLILPGMEIAVQCSEFEDAWIELLVIFPPEMCSEDIDRVFANTGMPDYTRRRAGSKITRMRIGDFIRRVHENGGICIASHVNSNAGVRNYMLVSNVRRLSISRDIKYLEEKRELIPQEKGRLGQLRGEKITWENTLQDKYLKLLVELEVDGVEVQKPEDIEHYRGVHVAAHGLKSIACLLSSDAHRVGDIGLSGHTTFLKMGRVNHEGVRRALKDPEVRIRLEEEFNRTRQPYVKGLEFWPLSEDKGFFQKETIGFSENLNCLIGGRGAGKSAIIDAVRFLFMQSAVEIDGELQKAIVDRQQATLSGVEVRGLFEVPGAEPVVLTGVFEPRTESSEHPPTKCYSLSGSLLELHPANSEKLQIELFGWSEIEILATSQAKQRQLLDGFIPEIVELKQAKSAAVETIRRNTNKIIEKVREVHRLLPSIRTLGEKREELRRLDTPEMRAIFRDLETNEELCRAVESAKQQIISCRDQLALEEDVEIATLVNAALREVQDNLRVKGIDSEFLAERSGAIQEQAIRATSYYKKMHEELGQIVDTFGSETERLAAKRKEIESRLLENAREIYKEKLESGDMDEEDIATRVRERSSLAEQVRRMEQVKGQIDDLGTEINNLLNERWNKLMSELNAASKAISDVRSAKVKSIVDNLQALQDRAPINMEIQPGIDRYEFERHLGSKRLGDWDSGVLRGLGVHYLDNRYAEQIARAMMPTDFAKAVYNKDDKSFVLKSADDVPGIGAGHAKRIVEHLSPWEDDGFLDPNKLQTLLESEHCEIEDAISITLEGQSIEYLSPGQRCTALLPIILTEGTTPLIIDQPEDNLDNRLVFDLVVDVLRALKGKRQIIVATHNPNIPVSGDAEQIVVLEALSKYRGRVALQGSIDNKDIIKSVTEIMEGSEEAFRVRAEKYGYLLSRREV</sequence>
<dbReference type="GO" id="GO:0006302">
    <property type="term" value="P:double-strand break repair"/>
    <property type="evidence" value="ECO:0007669"/>
    <property type="project" value="TreeGrafter"/>
</dbReference>
<dbReference type="SUPFAM" id="SSF89550">
    <property type="entry name" value="PHP domain-like"/>
    <property type="match status" value="1"/>
</dbReference>
<dbReference type="GO" id="GO:0000731">
    <property type="term" value="P:DNA synthesis involved in DNA repair"/>
    <property type="evidence" value="ECO:0007669"/>
    <property type="project" value="TreeGrafter"/>
</dbReference>
<dbReference type="Gene3D" id="3.40.50.300">
    <property type="entry name" value="P-loop containing nucleotide triphosphate hydrolases"/>
    <property type="match status" value="2"/>
</dbReference>
<dbReference type="PANTHER" id="PTHR32182">
    <property type="entry name" value="DNA REPLICATION AND REPAIR PROTEIN RECF"/>
    <property type="match status" value="1"/>
</dbReference>
<dbReference type="InterPro" id="IPR027417">
    <property type="entry name" value="P-loop_NTPase"/>
</dbReference>
<accession>A0A6V8QEF9</accession>
<protein>
    <recommendedName>
        <fullName evidence="4">Rad50/SbcC-type AAA domain-containing protein</fullName>
    </recommendedName>
</protein>
<dbReference type="Proteomes" id="UP000580051">
    <property type="component" value="Unassembled WGS sequence"/>
</dbReference>
<proteinExistence type="predicted"/>
<feature type="coiled-coil region" evidence="1">
    <location>
        <begin position="645"/>
        <end position="713"/>
    </location>
</feature>
<dbReference type="NCBIfam" id="NF045780">
    <property type="entry name" value="TrlF_fam_ATP"/>
    <property type="match status" value="1"/>
</dbReference>
<evidence type="ECO:0000256" key="1">
    <source>
        <dbReference type="SAM" id="Coils"/>
    </source>
</evidence>
<dbReference type="InterPro" id="IPR016195">
    <property type="entry name" value="Pol/histidinol_Pase-like"/>
</dbReference>
<dbReference type="PANTHER" id="PTHR32182:SF22">
    <property type="entry name" value="ATP-DEPENDENT ENDONUCLEASE, OLD FAMILY-RELATED"/>
    <property type="match status" value="1"/>
</dbReference>